<dbReference type="AlphaFoldDB" id="A0AAD7T8M6"/>
<evidence type="ECO:0000313" key="2">
    <source>
        <dbReference type="EMBL" id="KAJ8415626.1"/>
    </source>
</evidence>
<protein>
    <submittedName>
        <fullName evidence="2">Uncharacterized protein</fullName>
    </submittedName>
</protein>
<dbReference type="PANTHER" id="PTHR23171">
    <property type="entry name" value="GDOWN1"/>
    <property type="match status" value="1"/>
</dbReference>
<proteinExistence type="predicted"/>
<gene>
    <name evidence="2" type="ORF">AAFF_G00426060</name>
</gene>
<reference evidence="2" key="1">
    <citation type="journal article" date="2023" name="Science">
        <title>Genome structures resolve the early diversification of teleost fishes.</title>
        <authorList>
            <person name="Parey E."/>
            <person name="Louis A."/>
            <person name="Montfort J."/>
            <person name="Bouchez O."/>
            <person name="Roques C."/>
            <person name="Iampietro C."/>
            <person name="Lluch J."/>
            <person name="Castinel A."/>
            <person name="Donnadieu C."/>
            <person name="Desvignes T."/>
            <person name="Floi Bucao C."/>
            <person name="Jouanno E."/>
            <person name="Wen M."/>
            <person name="Mejri S."/>
            <person name="Dirks R."/>
            <person name="Jansen H."/>
            <person name="Henkel C."/>
            <person name="Chen W.J."/>
            <person name="Zahm M."/>
            <person name="Cabau C."/>
            <person name="Klopp C."/>
            <person name="Thompson A.W."/>
            <person name="Robinson-Rechavi M."/>
            <person name="Braasch I."/>
            <person name="Lecointre G."/>
            <person name="Bobe J."/>
            <person name="Postlethwait J.H."/>
            <person name="Berthelot C."/>
            <person name="Roest Crollius H."/>
            <person name="Guiguen Y."/>
        </authorList>
    </citation>
    <scope>NUCLEOTIDE SEQUENCE</scope>
    <source>
        <strain evidence="2">NC1722</strain>
    </source>
</reference>
<dbReference type="Proteomes" id="UP001221898">
    <property type="component" value="Unassembled WGS sequence"/>
</dbReference>
<dbReference type="EMBL" id="JAINUG010000009">
    <property type="protein sequence ID" value="KAJ8415626.1"/>
    <property type="molecule type" value="Genomic_DNA"/>
</dbReference>
<dbReference type="PANTHER" id="PTHR23171:SF3">
    <property type="entry name" value="COILED-COIL DOMAIN-CONTAINING PROTEIN 68"/>
    <property type="match status" value="1"/>
</dbReference>
<keyword evidence="3" id="KW-1185">Reference proteome</keyword>
<organism evidence="2 3">
    <name type="scientific">Aldrovandia affinis</name>
    <dbReference type="NCBI Taxonomy" id="143900"/>
    <lineage>
        <taxon>Eukaryota</taxon>
        <taxon>Metazoa</taxon>
        <taxon>Chordata</taxon>
        <taxon>Craniata</taxon>
        <taxon>Vertebrata</taxon>
        <taxon>Euteleostomi</taxon>
        <taxon>Actinopterygii</taxon>
        <taxon>Neopterygii</taxon>
        <taxon>Teleostei</taxon>
        <taxon>Notacanthiformes</taxon>
        <taxon>Halosauridae</taxon>
        <taxon>Aldrovandia</taxon>
    </lineage>
</organism>
<sequence length="273" mass="31977">MAALTSEMQLSSEPIRSQEPEEDSFCFKSLSYIREETDYIRKVLENLKAKELQLSHILMENQELELRLEVSREAGATAMRDAARRIYLLHEHRAEEQRERHGKEKQALQNYLMEQDENLKMAMANLNNLERSLLEKQEKVTELERLLERMEQERTALETRKNRMEHEARCKLSAPHKSGSDGESMRRHKMESRMLMEKAGHLDNMILSQNRNLRSSLQQNKEMKDRLEFHISQAPKKVSQGVSVSFPSQGTRYPPLKILMSERSHDLMDNLAA</sequence>
<evidence type="ECO:0000256" key="1">
    <source>
        <dbReference type="SAM" id="MobiDB-lite"/>
    </source>
</evidence>
<dbReference type="GO" id="GO:0035556">
    <property type="term" value="P:intracellular signal transduction"/>
    <property type="evidence" value="ECO:0007669"/>
    <property type="project" value="TreeGrafter"/>
</dbReference>
<comment type="caution">
    <text evidence="2">The sequence shown here is derived from an EMBL/GenBank/DDBJ whole genome shotgun (WGS) entry which is preliminary data.</text>
</comment>
<feature type="compositionally biased region" description="Polar residues" evidence="1">
    <location>
        <begin position="240"/>
        <end position="251"/>
    </location>
</feature>
<feature type="region of interest" description="Disordered" evidence="1">
    <location>
        <begin position="231"/>
        <end position="252"/>
    </location>
</feature>
<dbReference type="InterPro" id="IPR051375">
    <property type="entry name" value="Tuftelin_GRINL1A/MYZAP/CCD68"/>
</dbReference>
<name>A0AAD7T8M6_9TELE</name>
<accession>A0AAD7T8M6</accession>
<feature type="region of interest" description="Disordered" evidence="1">
    <location>
        <begin position="159"/>
        <end position="185"/>
    </location>
</feature>
<evidence type="ECO:0000313" key="3">
    <source>
        <dbReference type="Proteomes" id="UP001221898"/>
    </source>
</evidence>
<feature type="compositionally biased region" description="Basic and acidic residues" evidence="1">
    <location>
        <begin position="159"/>
        <end position="170"/>
    </location>
</feature>